<dbReference type="PRINTS" id="PR00080">
    <property type="entry name" value="SDRFAMILY"/>
</dbReference>
<comment type="caution">
    <text evidence="5">The sequence shown here is derived from an EMBL/GenBank/DDBJ whole genome shotgun (WGS) entry which is preliminary data.</text>
</comment>
<evidence type="ECO:0000256" key="2">
    <source>
        <dbReference type="ARBA" id="ARBA00023002"/>
    </source>
</evidence>
<keyword evidence="2" id="KW-0560">Oxidoreductase</keyword>
<name>A0A1X1ZIJ7_9MYCO</name>
<dbReference type="AlphaFoldDB" id="A0A1X1ZIJ7"/>
<evidence type="ECO:0000256" key="1">
    <source>
        <dbReference type="ARBA" id="ARBA00006484"/>
    </source>
</evidence>
<dbReference type="OrthoDB" id="4748266at2"/>
<dbReference type="CDD" id="cd05233">
    <property type="entry name" value="SDR_c"/>
    <property type="match status" value="1"/>
</dbReference>
<gene>
    <name evidence="5" type="ORF">AWC17_04590</name>
</gene>
<dbReference type="Gene3D" id="3.40.50.720">
    <property type="entry name" value="NAD(P)-binding Rossmann-like Domain"/>
    <property type="match status" value="1"/>
</dbReference>
<dbReference type="PANTHER" id="PTHR43639:SF1">
    <property type="entry name" value="SHORT-CHAIN DEHYDROGENASE_REDUCTASE FAMILY PROTEIN"/>
    <property type="match status" value="1"/>
</dbReference>
<evidence type="ECO:0000313" key="5">
    <source>
        <dbReference type="EMBL" id="ORW22961.1"/>
    </source>
</evidence>
<evidence type="ECO:0000256" key="3">
    <source>
        <dbReference type="RuleBase" id="RU000363"/>
    </source>
</evidence>
<sequence>MTGRLAGRAAIVTGGSRGLGRAIAFALAAEGAAVAVAGRTEQVWDERLPGTIGETVADIEAAGGRAVAIRADLTDRDDIARLVGAARDALGPITILVNNAAFTAPGRPPAPGSEPRAKSVKPAAVGGKPGWPGFVSIPLAAYRRHFDIAVFAAYELMQLVCPDMIEAGRGSIINVTSIASRIPGNGPYPDRSGGVLPGYGGSKAALEHLTQCAAYDLADHHIAVNALSPSKPILTPGLAYYAREFDETAASDEFARAAVELTLVDPEKVTGRTIGHLQVLDGSFRPFEPD</sequence>
<dbReference type="Pfam" id="PF00106">
    <property type="entry name" value="adh_short"/>
    <property type="match status" value="2"/>
</dbReference>
<proteinExistence type="inferred from homology"/>
<dbReference type="PANTHER" id="PTHR43639">
    <property type="entry name" value="OXIDOREDUCTASE, SHORT-CHAIN DEHYDROGENASE/REDUCTASE FAMILY (AFU_ORTHOLOGUE AFUA_5G02870)"/>
    <property type="match status" value="1"/>
</dbReference>
<dbReference type="SUPFAM" id="SSF51735">
    <property type="entry name" value="NAD(P)-binding Rossmann-fold domains"/>
    <property type="match status" value="1"/>
</dbReference>
<dbReference type="GO" id="GO:0016491">
    <property type="term" value="F:oxidoreductase activity"/>
    <property type="evidence" value="ECO:0007669"/>
    <property type="project" value="UniProtKB-KW"/>
</dbReference>
<organism evidence="5 6">
    <name type="scientific">Mycobacterium nebraskense</name>
    <dbReference type="NCBI Taxonomy" id="244292"/>
    <lineage>
        <taxon>Bacteria</taxon>
        <taxon>Bacillati</taxon>
        <taxon>Actinomycetota</taxon>
        <taxon>Actinomycetes</taxon>
        <taxon>Mycobacteriales</taxon>
        <taxon>Mycobacteriaceae</taxon>
        <taxon>Mycobacterium</taxon>
    </lineage>
</organism>
<reference evidence="5 6" key="1">
    <citation type="submission" date="2016-01" db="EMBL/GenBank/DDBJ databases">
        <title>The new phylogeny of the genus Mycobacterium.</title>
        <authorList>
            <person name="Tarcisio F."/>
            <person name="Conor M."/>
            <person name="Antonella G."/>
            <person name="Elisabetta G."/>
            <person name="Giulia F.S."/>
            <person name="Sara T."/>
            <person name="Anna F."/>
            <person name="Clotilde B."/>
            <person name="Roberto B."/>
            <person name="Veronica D.S."/>
            <person name="Fabio R."/>
            <person name="Monica P."/>
            <person name="Olivier J."/>
            <person name="Enrico T."/>
            <person name="Nicola S."/>
        </authorList>
    </citation>
    <scope>NUCLEOTIDE SEQUENCE [LARGE SCALE GENOMIC DNA]</scope>
    <source>
        <strain evidence="5 6">DSM 44803</strain>
    </source>
</reference>
<feature type="region of interest" description="Disordered" evidence="4">
    <location>
        <begin position="104"/>
        <end position="124"/>
    </location>
</feature>
<dbReference type="EMBL" id="LQPH01000119">
    <property type="protein sequence ID" value="ORW22961.1"/>
    <property type="molecule type" value="Genomic_DNA"/>
</dbReference>
<keyword evidence="6" id="KW-1185">Reference proteome</keyword>
<protein>
    <submittedName>
        <fullName evidence="5">Oxidoreductase</fullName>
    </submittedName>
</protein>
<dbReference type="Proteomes" id="UP000193781">
    <property type="component" value="Unassembled WGS sequence"/>
</dbReference>
<evidence type="ECO:0000313" key="6">
    <source>
        <dbReference type="Proteomes" id="UP000193781"/>
    </source>
</evidence>
<comment type="similarity">
    <text evidence="1 3">Belongs to the short-chain dehydrogenases/reductases (SDR) family.</text>
</comment>
<evidence type="ECO:0000256" key="4">
    <source>
        <dbReference type="SAM" id="MobiDB-lite"/>
    </source>
</evidence>
<accession>A0A1X1ZIJ7</accession>
<dbReference type="InterPro" id="IPR002347">
    <property type="entry name" value="SDR_fam"/>
</dbReference>
<dbReference type="STRING" id="244292.ABW17_28170"/>
<dbReference type="RefSeq" id="WP_046185957.1">
    <property type="nucleotide sequence ID" value="NZ_LASX01000282.1"/>
</dbReference>
<dbReference type="InterPro" id="IPR036291">
    <property type="entry name" value="NAD(P)-bd_dom_sf"/>
</dbReference>
<dbReference type="PRINTS" id="PR00081">
    <property type="entry name" value="GDHRDH"/>
</dbReference>